<feature type="DNA-binding region" description="HMG box" evidence="2">
    <location>
        <begin position="239"/>
        <end position="305"/>
    </location>
</feature>
<feature type="compositionally biased region" description="Basic and acidic residues" evidence="3">
    <location>
        <begin position="63"/>
        <end position="76"/>
    </location>
</feature>
<evidence type="ECO:0000256" key="2">
    <source>
        <dbReference type="PROSITE-ProRule" id="PRU00267"/>
    </source>
</evidence>
<accession>A0A6A6PXX3</accession>
<keyword evidence="2" id="KW-0539">Nucleus</keyword>
<evidence type="ECO:0000313" key="6">
    <source>
        <dbReference type="Proteomes" id="UP000799767"/>
    </source>
</evidence>
<evidence type="ECO:0000313" key="5">
    <source>
        <dbReference type="EMBL" id="KAF2484353.1"/>
    </source>
</evidence>
<dbReference type="SUPFAM" id="SSF47095">
    <property type="entry name" value="HMG-box"/>
    <property type="match status" value="2"/>
</dbReference>
<name>A0A6A6PXX3_9PEZI</name>
<dbReference type="SMART" id="SM00398">
    <property type="entry name" value="HMG"/>
    <property type="match status" value="2"/>
</dbReference>
<dbReference type="CDD" id="cd00084">
    <property type="entry name" value="HMG-box_SF"/>
    <property type="match status" value="1"/>
</dbReference>
<feature type="domain" description="HMG box" evidence="4">
    <location>
        <begin position="239"/>
        <end position="305"/>
    </location>
</feature>
<gene>
    <name evidence="5" type="ORF">BDY17DRAFT_323215</name>
</gene>
<feature type="compositionally biased region" description="Basic residues" evidence="3">
    <location>
        <begin position="77"/>
        <end position="98"/>
    </location>
</feature>
<dbReference type="AlphaFoldDB" id="A0A6A6PXX3"/>
<dbReference type="GO" id="GO:0005634">
    <property type="term" value="C:nucleus"/>
    <property type="evidence" value="ECO:0007669"/>
    <property type="project" value="UniProtKB-UniRule"/>
</dbReference>
<feature type="compositionally biased region" description="Basic and acidic residues" evidence="3">
    <location>
        <begin position="106"/>
        <end position="116"/>
    </location>
</feature>
<dbReference type="InterPro" id="IPR009071">
    <property type="entry name" value="HMG_box_dom"/>
</dbReference>
<dbReference type="EMBL" id="MU001634">
    <property type="protein sequence ID" value="KAF2484353.1"/>
    <property type="molecule type" value="Genomic_DNA"/>
</dbReference>
<dbReference type="GO" id="GO:0003677">
    <property type="term" value="F:DNA binding"/>
    <property type="evidence" value="ECO:0007669"/>
    <property type="project" value="UniProtKB-UniRule"/>
</dbReference>
<dbReference type="Proteomes" id="UP000799767">
    <property type="component" value="Unassembled WGS sequence"/>
</dbReference>
<dbReference type="OrthoDB" id="1919336at2759"/>
<evidence type="ECO:0000259" key="4">
    <source>
        <dbReference type="PROSITE" id="PS50118"/>
    </source>
</evidence>
<dbReference type="InterPro" id="IPR036910">
    <property type="entry name" value="HMG_box_dom_sf"/>
</dbReference>
<dbReference type="PANTHER" id="PTHR48112:SF22">
    <property type="entry name" value="MITOCHONDRIAL TRANSCRIPTION FACTOR A, ISOFORM B"/>
    <property type="match status" value="1"/>
</dbReference>
<feature type="region of interest" description="Disordered" evidence="3">
    <location>
        <begin position="43"/>
        <end position="116"/>
    </location>
</feature>
<dbReference type="InterPro" id="IPR050342">
    <property type="entry name" value="HMGB"/>
</dbReference>
<proteinExistence type="predicted"/>
<dbReference type="PROSITE" id="PS50118">
    <property type="entry name" value="HMG_BOX_2"/>
    <property type="match status" value="1"/>
</dbReference>
<reference evidence="5" key="1">
    <citation type="journal article" date="2020" name="Stud. Mycol.">
        <title>101 Dothideomycetes genomes: a test case for predicting lifestyles and emergence of pathogens.</title>
        <authorList>
            <person name="Haridas S."/>
            <person name="Albert R."/>
            <person name="Binder M."/>
            <person name="Bloem J."/>
            <person name="Labutti K."/>
            <person name="Salamov A."/>
            <person name="Andreopoulos B."/>
            <person name="Baker S."/>
            <person name="Barry K."/>
            <person name="Bills G."/>
            <person name="Bluhm B."/>
            <person name="Cannon C."/>
            <person name="Castanera R."/>
            <person name="Culley D."/>
            <person name="Daum C."/>
            <person name="Ezra D."/>
            <person name="Gonzalez J."/>
            <person name="Henrissat B."/>
            <person name="Kuo A."/>
            <person name="Liang C."/>
            <person name="Lipzen A."/>
            <person name="Lutzoni F."/>
            <person name="Magnuson J."/>
            <person name="Mondo S."/>
            <person name="Nolan M."/>
            <person name="Ohm R."/>
            <person name="Pangilinan J."/>
            <person name="Park H.-J."/>
            <person name="Ramirez L."/>
            <person name="Alfaro M."/>
            <person name="Sun H."/>
            <person name="Tritt A."/>
            <person name="Yoshinaga Y."/>
            <person name="Zwiers L.-H."/>
            <person name="Turgeon B."/>
            <person name="Goodwin S."/>
            <person name="Spatafora J."/>
            <person name="Crous P."/>
            <person name="Grigoriev I."/>
        </authorList>
    </citation>
    <scope>NUCLEOTIDE SEQUENCE</scope>
    <source>
        <strain evidence="5">CBS 113389</strain>
    </source>
</reference>
<protein>
    <recommendedName>
        <fullName evidence="4">HMG box domain-containing protein</fullName>
    </recommendedName>
</protein>
<dbReference type="RefSeq" id="XP_033590922.1">
    <property type="nucleotide sequence ID" value="XM_033736973.1"/>
</dbReference>
<dbReference type="GeneID" id="54477975"/>
<keyword evidence="1 2" id="KW-0238">DNA-binding</keyword>
<dbReference type="Pfam" id="PF09011">
    <property type="entry name" value="HMG_box_2"/>
    <property type="match status" value="1"/>
</dbReference>
<dbReference type="PANTHER" id="PTHR48112">
    <property type="entry name" value="HIGH MOBILITY GROUP PROTEIN DSP1"/>
    <property type="match status" value="1"/>
</dbReference>
<organism evidence="5 6">
    <name type="scientific">Neohortaea acidophila</name>
    <dbReference type="NCBI Taxonomy" id="245834"/>
    <lineage>
        <taxon>Eukaryota</taxon>
        <taxon>Fungi</taxon>
        <taxon>Dikarya</taxon>
        <taxon>Ascomycota</taxon>
        <taxon>Pezizomycotina</taxon>
        <taxon>Dothideomycetes</taxon>
        <taxon>Dothideomycetidae</taxon>
        <taxon>Mycosphaerellales</taxon>
        <taxon>Teratosphaeriaceae</taxon>
        <taxon>Neohortaea</taxon>
    </lineage>
</organism>
<evidence type="ECO:0000256" key="1">
    <source>
        <dbReference type="ARBA" id="ARBA00023125"/>
    </source>
</evidence>
<sequence>MLGRQVTNTLLRGPTRRLALRPATFQDLASRATVFSSLRSYATPGRPRTAVGEPSRPVKRAVKRDARSADGGEAKKRVQARKASAKAKKKAAPKKPVKKVLTPEQQAKKEAKAASTKIKELKKTALKPPTTGQRVTAYNVFIGEHTRGRKVGAGQSAPEALKEANGEWKTLSPADIEHYNHLAQQQKQTQQAEYKRWVESHPPDVIQAANRARNYLKRTQPAAKGTKTRYPLIHDERAVKQPLRAYIQFSINRNASGDFRNITVAERAKLISQEWKTLNESEKQKYKDLESQDRSRYSTEYKDVFGHVPPAQQAAAAAA</sequence>
<keyword evidence="6" id="KW-1185">Reference proteome</keyword>
<evidence type="ECO:0000256" key="3">
    <source>
        <dbReference type="SAM" id="MobiDB-lite"/>
    </source>
</evidence>
<dbReference type="Gene3D" id="1.10.30.10">
    <property type="entry name" value="High mobility group box domain"/>
    <property type="match status" value="2"/>
</dbReference>